<dbReference type="GO" id="GO:0003677">
    <property type="term" value="F:DNA binding"/>
    <property type="evidence" value="ECO:0007669"/>
    <property type="project" value="InterPro"/>
</dbReference>
<dbReference type="SUPFAM" id="SSF47413">
    <property type="entry name" value="lambda repressor-like DNA-binding domains"/>
    <property type="match status" value="1"/>
</dbReference>
<dbReference type="Pfam" id="PF17765">
    <property type="entry name" value="MLTR_LBD"/>
    <property type="match status" value="1"/>
</dbReference>
<dbReference type="InterPro" id="IPR035965">
    <property type="entry name" value="PAS-like_dom_sf"/>
</dbReference>
<name>A0AAU8JUY6_9ACTN</name>
<dbReference type="InterPro" id="IPR041413">
    <property type="entry name" value="MLTR_LBD"/>
</dbReference>
<dbReference type="InterPro" id="IPR001387">
    <property type="entry name" value="Cro/C1-type_HTH"/>
</dbReference>
<dbReference type="Pfam" id="PF13560">
    <property type="entry name" value="HTH_31"/>
    <property type="match status" value="1"/>
</dbReference>
<dbReference type="AlphaFoldDB" id="A0AAU8JUY6"/>
<dbReference type="CDD" id="cd00093">
    <property type="entry name" value="HTH_XRE"/>
    <property type="match status" value="1"/>
</dbReference>
<protein>
    <submittedName>
        <fullName evidence="2">Helix-turn-helix transcriptional regulator</fullName>
    </submittedName>
</protein>
<dbReference type="EMBL" id="CP159872">
    <property type="protein sequence ID" value="XCM79096.1"/>
    <property type="molecule type" value="Genomic_DNA"/>
</dbReference>
<dbReference type="Gene3D" id="3.30.450.180">
    <property type="match status" value="1"/>
</dbReference>
<dbReference type="PANTHER" id="PTHR35010">
    <property type="entry name" value="BLL4672 PROTEIN-RELATED"/>
    <property type="match status" value="1"/>
</dbReference>
<accession>A0AAU8JUY6</accession>
<feature type="domain" description="HTH cro/C1-type" evidence="1">
    <location>
        <begin position="15"/>
        <end position="87"/>
    </location>
</feature>
<dbReference type="SMART" id="SM00530">
    <property type="entry name" value="HTH_XRE"/>
    <property type="match status" value="1"/>
</dbReference>
<proteinExistence type="predicted"/>
<gene>
    <name evidence="2" type="ORF">ABWK59_09230</name>
</gene>
<dbReference type="KEGG" id="kcm:ABWK59_09230"/>
<dbReference type="SUPFAM" id="SSF55785">
    <property type="entry name" value="PYP-like sensor domain (PAS domain)"/>
    <property type="match status" value="1"/>
</dbReference>
<dbReference type="RefSeq" id="WP_354639487.1">
    <property type="nucleotide sequence ID" value="NZ_CP159872.1"/>
</dbReference>
<organism evidence="2">
    <name type="scientific">Kitasatospora camelliae</name>
    <dbReference type="NCBI Taxonomy" id="3156397"/>
    <lineage>
        <taxon>Bacteria</taxon>
        <taxon>Bacillati</taxon>
        <taxon>Actinomycetota</taxon>
        <taxon>Actinomycetes</taxon>
        <taxon>Kitasatosporales</taxon>
        <taxon>Streptomycetaceae</taxon>
        <taxon>Kitasatospora</taxon>
    </lineage>
</organism>
<dbReference type="Gene3D" id="1.10.260.40">
    <property type="entry name" value="lambda repressor-like DNA-binding domains"/>
    <property type="match status" value="1"/>
</dbReference>
<reference evidence="2" key="1">
    <citation type="submission" date="2024-06" db="EMBL/GenBank/DDBJ databases">
        <title>The genome sequences of Kitasatospora sp. strain HUAS MG31.</title>
        <authorList>
            <person name="Mo P."/>
        </authorList>
    </citation>
    <scope>NUCLEOTIDE SEQUENCE</scope>
    <source>
        <strain evidence="2">HUAS MG31</strain>
    </source>
</reference>
<evidence type="ECO:0000259" key="1">
    <source>
        <dbReference type="SMART" id="SM00530"/>
    </source>
</evidence>
<sequence>MSVETERRRHALSEFLRARRAGLRPEDVGMPPGVRRRTPGLRREELALLAGVGVTWYTWLEQGREINPSPEVLGSLARTLRLDHAETDYLFRLAGCPPRPVDPEPSAAVPAPLLRVVQAQSPSPAFLIDADWDVRAWNPSAEALFEFSRWSPRERNLGWVVFANETNRHRTVDWERHARRTLAELRAAYGERGGDGAPAAERLARLIARLRASFPEAARWLDEHQVREKTGASKELRHETVGLLRIDQVVLRAPDGFQLVLFAPQDATTESRLRQLAPEPVPAP</sequence>
<evidence type="ECO:0000313" key="2">
    <source>
        <dbReference type="EMBL" id="XCM79096.1"/>
    </source>
</evidence>
<dbReference type="InterPro" id="IPR010982">
    <property type="entry name" value="Lambda_DNA-bd_dom_sf"/>
</dbReference>